<dbReference type="InterPro" id="IPR022675">
    <property type="entry name" value="G6P_DH_C"/>
</dbReference>
<dbReference type="GO" id="GO:0006006">
    <property type="term" value="P:glucose metabolic process"/>
    <property type="evidence" value="ECO:0007669"/>
    <property type="project" value="InterPro"/>
</dbReference>
<dbReference type="SUPFAM" id="SSF55347">
    <property type="entry name" value="Glyceraldehyde-3-phosphate dehydrogenase-like, C-terminal domain"/>
    <property type="match status" value="1"/>
</dbReference>
<protein>
    <submittedName>
        <fullName evidence="6">Glucose-6-phosphate dehydrogenase (NADP(+))</fullName>
    </submittedName>
</protein>
<dbReference type="Pfam" id="PF02781">
    <property type="entry name" value="G6PD_C"/>
    <property type="match status" value="1"/>
</dbReference>
<dbReference type="GO" id="GO:0050661">
    <property type="term" value="F:NADP binding"/>
    <property type="evidence" value="ECO:0007669"/>
    <property type="project" value="InterPro"/>
</dbReference>
<dbReference type="AlphaFoldDB" id="A0A7V8NUR6"/>
<comment type="caution">
    <text evidence="6">The sequence shown here is derived from an EMBL/GenBank/DDBJ whole genome shotgun (WGS) entry which is preliminary data.</text>
</comment>
<accession>A0A7V8NUR6</accession>
<dbReference type="Gene3D" id="3.30.360.10">
    <property type="entry name" value="Dihydrodipicolinate Reductase, domain 2"/>
    <property type="match status" value="1"/>
</dbReference>
<reference evidence="6" key="1">
    <citation type="submission" date="2020-06" db="EMBL/GenBank/DDBJ databases">
        <title>Legume-microbial interactions unlock mineral nutrients during tropical forest succession.</title>
        <authorList>
            <person name="Epihov D.Z."/>
        </authorList>
    </citation>
    <scope>NUCLEOTIDE SEQUENCE [LARGE SCALE GENOMIC DNA]</scope>
    <source>
        <strain evidence="6">Pan2503</strain>
    </source>
</reference>
<dbReference type="InterPro" id="IPR001282">
    <property type="entry name" value="G6P_DH"/>
</dbReference>
<sequence length="295" mass="33228">IFEPIWTRSFIDHVQITAAESVGVEHRGAYYERAGALRDMVPNHLFQLVTLTAMEPPISFEADAVRQKQAEVLHSIQPSSPEDVLQNMVRGQYGESSDGAQRLAAYRAEANVAPDSGTETFVALRLSIDNWRWAGVPFYLRTGKRLPKRATEIAIQFCRTPFVLFRNTPVKELQPNRLLIRIQPDEGISLSFGAKVPGPVMHLGLVNMDFEYTRYFGSAPSTGYERLLYDCMIGDATLFQRTDVLEAAWKILQPVLDVWSALPPRNFPNYSAGSWGPPEAAALMARDGREWRELE</sequence>
<organism evidence="6 7">
    <name type="scientific">Candidatus Acidiferrum panamense</name>
    <dbReference type="NCBI Taxonomy" id="2741543"/>
    <lineage>
        <taxon>Bacteria</taxon>
        <taxon>Pseudomonadati</taxon>
        <taxon>Acidobacteriota</taxon>
        <taxon>Terriglobia</taxon>
        <taxon>Candidatus Acidiferrales</taxon>
        <taxon>Candidatus Acidiferrum</taxon>
    </lineage>
</organism>
<dbReference type="PANTHER" id="PTHR23429:SF0">
    <property type="entry name" value="GLUCOSE-6-PHOSPHATE 1-DEHYDROGENASE"/>
    <property type="match status" value="1"/>
</dbReference>
<dbReference type="GO" id="GO:0009051">
    <property type="term" value="P:pentose-phosphate shunt, oxidative branch"/>
    <property type="evidence" value="ECO:0007669"/>
    <property type="project" value="TreeGrafter"/>
</dbReference>
<dbReference type="Proteomes" id="UP000567293">
    <property type="component" value="Unassembled WGS sequence"/>
</dbReference>
<evidence type="ECO:0000256" key="3">
    <source>
        <dbReference type="ARBA" id="ARBA00023002"/>
    </source>
</evidence>
<comment type="pathway">
    <text evidence="1">Carbohydrate degradation.</text>
</comment>
<evidence type="ECO:0000256" key="1">
    <source>
        <dbReference type="ARBA" id="ARBA00004921"/>
    </source>
</evidence>
<proteinExistence type="predicted"/>
<dbReference type="PRINTS" id="PR00079">
    <property type="entry name" value="G6PDHDRGNASE"/>
</dbReference>
<gene>
    <name evidence="6" type="ORF">HRJ53_22700</name>
</gene>
<dbReference type="EMBL" id="JACDQQ010002195">
    <property type="protein sequence ID" value="MBA0087806.1"/>
    <property type="molecule type" value="Genomic_DNA"/>
</dbReference>
<feature type="non-terminal residue" evidence="6">
    <location>
        <position position="1"/>
    </location>
</feature>
<evidence type="ECO:0000313" key="6">
    <source>
        <dbReference type="EMBL" id="MBA0087806.1"/>
    </source>
</evidence>
<keyword evidence="7" id="KW-1185">Reference proteome</keyword>
<dbReference type="GO" id="GO:0004345">
    <property type="term" value="F:glucose-6-phosphate dehydrogenase activity"/>
    <property type="evidence" value="ECO:0007669"/>
    <property type="project" value="InterPro"/>
</dbReference>
<evidence type="ECO:0000256" key="4">
    <source>
        <dbReference type="ARBA" id="ARBA00023277"/>
    </source>
</evidence>
<keyword evidence="4" id="KW-0119">Carbohydrate metabolism</keyword>
<feature type="domain" description="Glucose-6-phosphate dehydrogenase C-terminal" evidence="5">
    <location>
        <begin position="1"/>
        <end position="292"/>
    </location>
</feature>
<name>A0A7V8NUR6_9BACT</name>
<keyword evidence="3" id="KW-0560">Oxidoreductase</keyword>
<keyword evidence="2" id="KW-0521">NADP</keyword>
<evidence type="ECO:0000259" key="5">
    <source>
        <dbReference type="Pfam" id="PF02781"/>
    </source>
</evidence>
<dbReference type="PANTHER" id="PTHR23429">
    <property type="entry name" value="GLUCOSE-6-PHOSPHATE 1-DEHYDROGENASE G6PD"/>
    <property type="match status" value="1"/>
</dbReference>
<dbReference type="GO" id="GO:0005829">
    <property type="term" value="C:cytosol"/>
    <property type="evidence" value="ECO:0007669"/>
    <property type="project" value="TreeGrafter"/>
</dbReference>
<evidence type="ECO:0000256" key="2">
    <source>
        <dbReference type="ARBA" id="ARBA00022857"/>
    </source>
</evidence>
<evidence type="ECO:0000313" key="7">
    <source>
        <dbReference type="Proteomes" id="UP000567293"/>
    </source>
</evidence>